<dbReference type="AlphaFoldDB" id="A0A1X2H716"/>
<sequence>MTFDQLSRVRHDGIVDETVVFRALWQRKAIERILYPENKFFDSQSDALDHYFDVDSSESQERRRQLLLGIPRYRFSTSIELPVPRVENGWTCIETKQETEEDETRALQVVEPDASDDNPKHHVWRTVVYSSPKSILNVKYRVRVDAEVVPDKLVKLADEDDDDIEGTDDAHALLCKFYLEREPMHVQYTMYCLSRHEPLINDMGIDPEDRAMVPVTKVMGDKSSQDYVRQVYLGDVDHFLEAMQVEVVVVMEAQSFQLHV</sequence>
<organism evidence="1 2">
    <name type="scientific">Syncephalastrum racemosum</name>
    <name type="common">Filamentous fungus</name>
    <dbReference type="NCBI Taxonomy" id="13706"/>
    <lineage>
        <taxon>Eukaryota</taxon>
        <taxon>Fungi</taxon>
        <taxon>Fungi incertae sedis</taxon>
        <taxon>Mucoromycota</taxon>
        <taxon>Mucoromycotina</taxon>
        <taxon>Mucoromycetes</taxon>
        <taxon>Mucorales</taxon>
        <taxon>Syncephalastraceae</taxon>
        <taxon>Syncephalastrum</taxon>
    </lineage>
</organism>
<reference evidence="1 2" key="1">
    <citation type="submission" date="2016-07" db="EMBL/GenBank/DDBJ databases">
        <title>Pervasive Adenine N6-methylation of Active Genes in Fungi.</title>
        <authorList>
            <consortium name="DOE Joint Genome Institute"/>
            <person name="Mondo S.J."/>
            <person name="Dannebaum R.O."/>
            <person name="Kuo R.C."/>
            <person name="Labutti K."/>
            <person name="Haridas S."/>
            <person name="Kuo A."/>
            <person name="Salamov A."/>
            <person name="Ahrendt S.R."/>
            <person name="Lipzen A."/>
            <person name="Sullivan W."/>
            <person name="Andreopoulos W.B."/>
            <person name="Clum A."/>
            <person name="Lindquist E."/>
            <person name="Daum C."/>
            <person name="Ramamoorthy G.K."/>
            <person name="Gryganskyi A."/>
            <person name="Culley D."/>
            <person name="Magnuson J.K."/>
            <person name="James T.Y."/>
            <person name="O'Malley M.A."/>
            <person name="Stajich J.E."/>
            <person name="Spatafora J.W."/>
            <person name="Visel A."/>
            <person name="Grigoriev I.V."/>
        </authorList>
    </citation>
    <scope>NUCLEOTIDE SEQUENCE [LARGE SCALE GENOMIC DNA]</scope>
    <source>
        <strain evidence="1 2">NRRL 2496</strain>
    </source>
</reference>
<gene>
    <name evidence="1" type="ORF">BCR43DRAFT_443898</name>
</gene>
<evidence type="ECO:0000313" key="1">
    <source>
        <dbReference type="EMBL" id="ORY93819.1"/>
    </source>
</evidence>
<protein>
    <submittedName>
        <fullName evidence="1">Uncharacterized protein</fullName>
    </submittedName>
</protein>
<keyword evidence="2" id="KW-1185">Reference proteome</keyword>
<dbReference type="Proteomes" id="UP000242180">
    <property type="component" value="Unassembled WGS sequence"/>
</dbReference>
<evidence type="ECO:0000313" key="2">
    <source>
        <dbReference type="Proteomes" id="UP000242180"/>
    </source>
</evidence>
<accession>A0A1X2H716</accession>
<proteinExistence type="predicted"/>
<name>A0A1X2H716_SYNRA</name>
<dbReference type="OrthoDB" id="6359943at2759"/>
<dbReference type="InParanoid" id="A0A1X2H716"/>
<comment type="caution">
    <text evidence="1">The sequence shown here is derived from an EMBL/GenBank/DDBJ whole genome shotgun (WGS) entry which is preliminary data.</text>
</comment>
<dbReference type="OMA" id="QENCIAC"/>
<dbReference type="EMBL" id="MCGN01000008">
    <property type="protein sequence ID" value="ORY93819.1"/>
    <property type="molecule type" value="Genomic_DNA"/>
</dbReference>